<dbReference type="Proteomes" id="UP001500945">
    <property type="component" value="Unassembled WGS sequence"/>
</dbReference>
<name>A0ABP8KKP1_9MICO</name>
<accession>A0ABP8KKP1</accession>
<gene>
    <name evidence="1" type="ORF">GCM10023168_26450</name>
</gene>
<protein>
    <submittedName>
        <fullName evidence="1">Uncharacterized protein</fullName>
    </submittedName>
</protein>
<reference evidence="2" key="1">
    <citation type="journal article" date="2019" name="Int. J. Syst. Evol. Microbiol.">
        <title>The Global Catalogue of Microorganisms (GCM) 10K type strain sequencing project: providing services to taxonomists for standard genome sequencing and annotation.</title>
        <authorList>
            <consortium name="The Broad Institute Genomics Platform"/>
            <consortium name="The Broad Institute Genome Sequencing Center for Infectious Disease"/>
            <person name="Wu L."/>
            <person name="Ma J."/>
        </authorList>
    </citation>
    <scope>NUCLEOTIDE SEQUENCE [LARGE SCALE GENOMIC DNA]</scope>
    <source>
        <strain evidence="2">JCM 17809</strain>
    </source>
</reference>
<sequence length="169" mass="17997">MSSNDQALTPQDEQDLVRLLAHQVVQVTAPEELLVFDETAEEYFADPHGVLAATGRDEAVGFGVDMALLTPYILAVATPVIQLLASMVGDALKKEGQPSVHAFVRRLLRRDEGTQPAPAAARPEPLTPDQLARVRQVATERGRAVGLPQDQADLLADAIAGGISVTPTT</sequence>
<evidence type="ECO:0000313" key="2">
    <source>
        <dbReference type="Proteomes" id="UP001500945"/>
    </source>
</evidence>
<evidence type="ECO:0000313" key="1">
    <source>
        <dbReference type="EMBL" id="GAA4408696.1"/>
    </source>
</evidence>
<proteinExistence type="predicted"/>
<dbReference type="EMBL" id="BAABGM010000015">
    <property type="protein sequence ID" value="GAA4408696.1"/>
    <property type="molecule type" value="Genomic_DNA"/>
</dbReference>
<comment type="caution">
    <text evidence="1">The sequence shown here is derived from an EMBL/GenBank/DDBJ whole genome shotgun (WGS) entry which is preliminary data.</text>
</comment>
<keyword evidence="2" id="KW-1185">Reference proteome</keyword>
<organism evidence="1 2">
    <name type="scientific">Fodinibacter luteus</name>
    <dbReference type="NCBI Taxonomy" id="552064"/>
    <lineage>
        <taxon>Bacteria</taxon>
        <taxon>Bacillati</taxon>
        <taxon>Actinomycetota</taxon>
        <taxon>Actinomycetes</taxon>
        <taxon>Micrococcales</taxon>
        <taxon>Intrasporangiaceae</taxon>
        <taxon>Fodinibacter (ex Wang et al. 2009)</taxon>
    </lineage>
</organism>